<keyword evidence="6" id="KW-1185">Reference proteome</keyword>
<dbReference type="InterPro" id="IPR036390">
    <property type="entry name" value="WH_DNA-bd_sf"/>
</dbReference>
<keyword evidence="3" id="KW-0804">Transcription</keyword>
<proteinExistence type="predicted"/>
<accession>A0AAF0I924</accession>
<evidence type="ECO:0000256" key="1">
    <source>
        <dbReference type="ARBA" id="ARBA00023015"/>
    </source>
</evidence>
<dbReference type="Pfam" id="PF07702">
    <property type="entry name" value="UTRA"/>
    <property type="match status" value="1"/>
</dbReference>
<dbReference type="InterPro" id="IPR000524">
    <property type="entry name" value="Tscrpt_reg_HTH_GntR"/>
</dbReference>
<dbReference type="InterPro" id="IPR028978">
    <property type="entry name" value="Chorismate_lyase_/UTRA_dom_sf"/>
</dbReference>
<evidence type="ECO:0000313" key="6">
    <source>
        <dbReference type="Proteomes" id="UP001179647"/>
    </source>
</evidence>
<evidence type="ECO:0000256" key="2">
    <source>
        <dbReference type="ARBA" id="ARBA00023125"/>
    </source>
</evidence>
<dbReference type="Gene3D" id="1.10.10.10">
    <property type="entry name" value="Winged helix-like DNA-binding domain superfamily/Winged helix DNA-binding domain"/>
    <property type="match status" value="1"/>
</dbReference>
<protein>
    <submittedName>
        <fullName evidence="5">GntR family transcriptional regulator</fullName>
    </submittedName>
</protein>
<dbReference type="InterPro" id="IPR036388">
    <property type="entry name" value="WH-like_DNA-bd_sf"/>
</dbReference>
<keyword evidence="1" id="KW-0805">Transcription regulation</keyword>
<dbReference type="AlphaFoldDB" id="A0AAF0I924"/>
<dbReference type="InterPro" id="IPR050679">
    <property type="entry name" value="Bact_HTH_transcr_reg"/>
</dbReference>
<dbReference type="NCBIfam" id="NF041547">
    <property type="entry name" value="GntR_LSA1692"/>
    <property type="match status" value="1"/>
</dbReference>
<dbReference type="PANTHER" id="PTHR44846">
    <property type="entry name" value="MANNOSYL-D-GLYCERATE TRANSPORT/METABOLISM SYSTEM REPRESSOR MNGR-RELATED"/>
    <property type="match status" value="1"/>
</dbReference>
<dbReference type="SMART" id="SM00345">
    <property type="entry name" value="HTH_GNTR"/>
    <property type="match status" value="1"/>
</dbReference>
<feature type="domain" description="HTH gntR-type" evidence="4">
    <location>
        <begin position="6"/>
        <end position="74"/>
    </location>
</feature>
<dbReference type="GO" id="GO:0003700">
    <property type="term" value="F:DNA-binding transcription factor activity"/>
    <property type="evidence" value="ECO:0007669"/>
    <property type="project" value="InterPro"/>
</dbReference>
<dbReference type="SUPFAM" id="SSF64288">
    <property type="entry name" value="Chorismate lyase-like"/>
    <property type="match status" value="1"/>
</dbReference>
<dbReference type="CDD" id="cd07377">
    <property type="entry name" value="WHTH_GntR"/>
    <property type="match status" value="1"/>
</dbReference>
<dbReference type="SUPFAM" id="SSF46785">
    <property type="entry name" value="Winged helix' DNA-binding domain"/>
    <property type="match status" value="1"/>
</dbReference>
<dbReference type="Pfam" id="PF00392">
    <property type="entry name" value="GntR"/>
    <property type="match status" value="1"/>
</dbReference>
<sequence length="242" mass="27450">MTTKKIPIYKQIAEELLAEIKSDALMAGDRLPTEYELAETFNVSRLTIRKSIDYLIAHNILIKQKNQGTYVVGHGKIKSGDAGLAGFSEIIRQLGMTPSTKLIEMTEIYLPPEEIKTQLALIEKETVIYIKRVRYANNEPLVIENLHIPKKFLGDISSINFEVDSIFETIEKHSLIGYSQQEISAELMSEDISKLLDVAPQSPVLLVNTTTYSVKGDPILLDNSYYRSDKYVFKNTLHRQQV</sequence>
<organism evidence="5 6">
    <name type="scientific">Vagococcus intermedius</name>
    <dbReference type="NCBI Taxonomy" id="2991418"/>
    <lineage>
        <taxon>Bacteria</taxon>
        <taxon>Bacillati</taxon>
        <taxon>Bacillota</taxon>
        <taxon>Bacilli</taxon>
        <taxon>Lactobacillales</taxon>
        <taxon>Enterococcaceae</taxon>
        <taxon>Vagococcus</taxon>
    </lineage>
</organism>
<dbReference type="Proteomes" id="UP001179647">
    <property type="component" value="Chromosome"/>
</dbReference>
<evidence type="ECO:0000256" key="3">
    <source>
        <dbReference type="ARBA" id="ARBA00023163"/>
    </source>
</evidence>
<keyword evidence="2" id="KW-0238">DNA-binding</keyword>
<dbReference type="RefSeq" id="WP_275468869.1">
    <property type="nucleotide sequence ID" value="NZ_CP110232.1"/>
</dbReference>
<reference evidence="5" key="1">
    <citation type="submission" date="2022-10" db="EMBL/GenBank/DDBJ databases">
        <title>Vagococcus sp. isolated from poultry meat.</title>
        <authorList>
            <person name="Johansson P."/>
            <person name="Bjorkroth J."/>
        </authorList>
    </citation>
    <scope>NUCLEOTIDE SEQUENCE</scope>
    <source>
        <strain evidence="5">STAA11</strain>
    </source>
</reference>
<dbReference type="InterPro" id="IPR011663">
    <property type="entry name" value="UTRA"/>
</dbReference>
<dbReference type="Gene3D" id="3.40.1410.10">
    <property type="entry name" value="Chorismate lyase-like"/>
    <property type="match status" value="1"/>
</dbReference>
<dbReference type="KEGG" id="vie:OL234_08870"/>
<evidence type="ECO:0000313" key="5">
    <source>
        <dbReference type="EMBL" id="WEG73067.1"/>
    </source>
</evidence>
<gene>
    <name evidence="5" type="ORF">OL234_08870</name>
</gene>
<dbReference type="EMBL" id="CP110232">
    <property type="protein sequence ID" value="WEG73067.1"/>
    <property type="molecule type" value="Genomic_DNA"/>
</dbReference>
<dbReference type="SMART" id="SM00866">
    <property type="entry name" value="UTRA"/>
    <property type="match status" value="1"/>
</dbReference>
<name>A0AAF0I924_9ENTE</name>
<dbReference type="PRINTS" id="PR00035">
    <property type="entry name" value="HTHGNTR"/>
</dbReference>
<dbReference type="PANTHER" id="PTHR44846:SF1">
    <property type="entry name" value="MANNOSYL-D-GLYCERATE TRANSPORT_METABOLISM SYSTEM REPRESSOR MNGR-RELATED"/>
    <property type="match status" value="1"/>
</dbReference>
<evidence type="ECO:0000259" key="4">
    <source>
        <dbReference type="PROSITE" id="PS50949"/>
    </source>
</evidence>
<dbReference type="GO" id="GO:0045892">
    <property type="term" value="P:negative regulation of DNA-templated transcription"/>
    <property type="evidence" value="ECO:0007669"/>
    <property type="project" value="TreeGrafter"/>
</dbReference>
<dbReference type="GO" id="GO:0003677">
    <property type="term" value="F:DNA binding"/>
    <property type="evidence" value="ECO:0007669"/>
    <property type="project" value="UniProtKB-KW"/>
</dbReference>
<dbReference type="PROSITE" id="PS50949">
    <property type="entry name" value="HTH_GNTR"/>
    <property type="match status" value="1"/>
</dbReference>